<dbReference type="OrthoDB" id="125165at2759"/>
<reference evidence="2" key="1">
    <citation type="submission" date="2023-04" db="EMBL/GenBank/DDBJ databases">
        <title>Phytophthora fragariaefolia NBRC 109709.</title>
        <authorList>
            <person name="Ichikawa N."/>
            <person name="Sato H."/>
            <person name="Tonouchi N."/>
        </authorList>
    </citation>
    <scope>NUCLEOTIDE SEQUENCE</scope>
    <source>
        <strain evidence="2">NBRC 109709</strain>
    </source>
</reference>
<dbReference type="Proteomes" id="UP001165121">
    <property type="component" value="Unassembled WGS sequence"/>
</dbReference>
<organism evidence="2 3">
    <name type="scientific">Phytophthora fragariaefolia</name>
    <dbReference type="NCBI Taxonomy" id="1490495"/>
    <lineage>
        <taxon>Eukaryota</taxon>
        <taxon>Sar</taxon>
        <taxon>Stramenopiles</taxon>
        <taxon>Oomycota</taxon>
        <taxon>Peronosporomycetes</taxon>
        <taxon>Peronosporales</taxon>
        <taxon>Peronosporaceae</taxon>
        <taxon>Phytophthora</taxon>
    </lineage>
</organism>
<accession>A0A9W7D3W0</accession>
<dbReference type="EMBL" id="BSXT01003896">
    <property type="protein sequence ID" value="GMF56045.1"/>
    <property type="molecule type" value="Genomic_DNA"/>
</dbReference>
<protein>
    <submittedName>
        <fullName evidence="2">Unnamed protein product</fullName>
    </submittedName>
</protein>
<gene>
    <name evidence="2" type="ORF">Pfra01_002371600</name>
</gene>
<comment type="caution">
    <text evidence="2">The sequence shown here is derived from an EMBL/GenBank/DDBJ whole genome shotgun (WGS) entry which is preliminary data.</text>
</comment>
<keyword evidence="3" id="KW-1185">Reference proteome</keyword>
<proteinExistence type="predicted"/>
<name>A0A9W7D3W0_9STRA</name>
<sequence length="216" mass="25127">MPVETKFARRRCKWHICSTRPRQCTHPNDLEVKPLINDAAQLAQDLQLIPAELAEKLHKQLQDFVLVKSGWTGKLREDNIAYSPIAWWSFETSKTYALLEYPRIYPHEAAKSTDPERVNKLVFVYTNIARKSELNHILYQLYPDAYDDSDISHESDDEEDENVTSNYQRATTTAMTTESEEKDNGETIRETAVQAQNMFQTPPPSQVRRPVKWQTR</sequence>
<feature type="region of interest" description="Disordered" evidence="1">
    <location>
        <begin position="149"/>
        <end position="216"/>
    </location>
</feature>
<evidence type="ECO:0000313" key="3">
    <source>
        <dbReference type="Proteomes" id="UP001165121"/>
    </source>
</evidence>
<evidence type="ECO:0000256" key="1">
    <source>
        <dbReference type="SAM" id="MobiDB-lite"/>
    </source>
</evidence>
<evidence type="ECO:0000313" key="2">
    <source>
        <dbReference type="EMBL" id="GMF56045.1"/>
    </source>
</evidence>
<dbReference type="AlphaFoldDB" id="A0A9W7D3W0"/>
<feature type="compositionally biased region" description="Acidic residues" evidence="1">
    <location>
        <begin position="149"/>
        <end position="162"/>
    </location>
</feature>